<proteinExistence type="predicted"/>
<comment type="caution">
    <text evidence="2">The sequence shown here is derived from an EMBL/GenBank/DDBJ whole genome shotgun (WGS) entry which is preliminary data.</text>
</comment>
<feature type="transmembrane region" description="Helical" evidence="1">
    <location>
        <begin position="25"/>
        <end position="46"/>
    </location>
</feature>
<evidence type="ECO:0000256" key="1">
    <source>
        <dbReference type="SAM" id="Phobius"/>
    </source>
</evidence>
<evidence type="ECO:0000313" key="2">
    <source>
        <dbReference type="EMBL" id="MFD1789058.1"/>
    </source>
</evidence>
<protein>
    <submittedName>
        <fullName evidence="2">Flp family type IVb pilin</fullName>
    </submittedName>
</protein>
<dbReference type="Pfam" id="PF04964">
    <property type="entry name" value="Flp_Fap"/>
    <property type="match status" value="1"/>
</dbReference>
<name>A0ABW4NGN1_9SPHN</name>
<dbReference type="EMBL" id="JBHUFC010000006">
    <property type="protein sequence ID" value="MFD1789058.1"/>
    <property type="molecule type" value="Genomic_DNA"/>
</dbReference>
<dbReference type="InterPro" id="IPR007047">
    <property type="entry name" value="Flp_Fap"/>
</dbReference>
<keyword evidence="1" id="KW-0812">Transmembrane</keyword>
<dbReference type="RefSeq" id="WP_380941426.1">
    <property type="nucleotide sequence ID" value="NZ_JBHUFC010000006.1"/>
</dbReference>
<reference evidence="3" key="1">
    <citation type="journal article" date="2019" name="Int. J. Syst. Evol. Microbiol.">
        <title>The Global Catalogue of Microorganisms (GCM) 10K type strain sequencing project: providing services to taxonomists for standard genome sequencing and annotation.</title>
        <authorList>
            <consortium name="The Broad Institute Genomics Platform"/>
            <consortium name="The Broad Institute Genome Sequencing Center for Infectious Disease"/>
            <person name="Wu L."/>
            <person name="Ma J."/>
        </authorList>
    </citation>
    <scope>NUCLEOTIDE SEQUENCE [LARGE SCALE GENOMIC DNA]</scope>
    <source>
        <strain evidence="3">Q85</strain>
    </source>
</reference>
<keyword evidence="3" id="KW-1185">Reference proteome</keyword>
<sequence length="67" mass="7385">MVHDPIRTATRLLARLMSDRKAATAVEYGLIIAMIVLAMMTALLSLGDNTQTMWTSIRTKITNATGY</sequence>
<keyword evidence="1" id="KW-1133">Transmembrane helix</keyword>
<dbReference type="Proteomes" id="UP001597283">
    <property type="component" value="Unassembled WGS sequence"/>
</dbReference>
<organism evidence="2 3">
    <name type="scientific">Sphingomonas floccifaciens</name>
    <dbReference type="NCBI Taxonomy" id="1844115"/>
    <lineage>
        <taxon>Bacteria</taxon>
        <taxon>Pseudomonadati</taxon>
        <taxon>Pseudomonadota</taxon>
        <taxon>Alphaproteobacteria</taxon>
        <taxon>Sphingomonadales</taxon>
        <taxon>Sphingomonadaceae</taxon>
        <taxon>Sphingomonas</taxon>
    </lineage>
</organism>
<accession>A0ABW4NGN1</accession>
<evidence type="ECO:0000313" key="3">
    <source>
        <dbReference type="Proteomes" id="UP001597283"/>
    </source>
</evidence>
<keyword evidence="1" id="KW-0472">Membrane</keyword>
<gene>
    <name evidence="2" type="ORF">ACFSC3_15960</name>
</gene>